<comment type="caution">
    <text evidence="1">The sequence shown here is derived from an EMBL/GenBank/DDBJ whole genome shotgun (WGS) entry which is preliminary data.</text>
</comment>
<keyword evidence="2" id="KW-1185">Reference proteome</keyword>
<dbReference type="Proteomes" id="UP001596548">
    <property type="component" value="Unassembled WGS sequence"/>
</dbReference>
<evidence type="ECO:0000313" key="2">
    <source>
        <dbReference type="Proteomes" id="UP001596548"/>
    </source>
</evidence>
<proteinExistence type="predicted"/>
<name>A0ABW2HJK5_9ACTN</name>
<accession>A0ABW2HJK5</accession>
<dbReference type="RefSeq" id="WP_378964933.1">
    <property type="nucleotide sequence ID" value="NZ_JBHTBJ010000002.1"/>
</dbReference>
<protein>
    <submittedName>
        <fullName evidence="1">Uncharacterized protein</fullName>
    </submittedName>
</protein>
<sequence>MSSRRAQHNQDLEQLLEICEQFFGHTSPATCREIDMLLRAHGIYGGPGWLIDMLAFARYRLQHPHLNDLDLGIPTDD</sequence>
<reference evidence="2" key="1">
    <citation type="journal article" date="2019" name="Int. J. Syst. Evol. Microbiol.">
        <title>The Global Catalogue of Microorganisms (GCM) 10K type strain sequencing project: providing services to taxonomists for standard genome sequencing and annotation.</title>
        <authorList>
            <consortium name="The Broad Institute Genomics Platform"/>
            <consortium name="The Broad Institute Genome Sequencing Center for Infectious Disease"/>
            <person name="Wu L."/>
            <person name="Ma J."/>
        </authorList>
    </citation>
    <scope>NUCLEOTIDE SEQUENCE [LARGE SCALE GENOMIC DNA]</scope>
    <source>
        <strain evidence="2">XZYJT-10</strain>
    </source>
</reference>
<organism evidence="1 2">
    <name type="scientific">Paractinoplanes rhizophilus</name>
    <dbReference type="NCBI Taxonomy" id="1416877"/>
    <lineage>
        <taxon>Bacteria</taxon>
        <taxon>Bacillati</taxon>
        <taxon>Actinomycetota</taxon>
        <taxon>Actinomycetes</taxon>
        <taxon>Micromonosporales</taxon>
        <taxon>Micromonosporaceae</taxon>
        <taxon>Paractinoplanes</taxon>
    </lineage>
</organism>
<dbReference type="EMBL" id="JBHTBJ010000002">
    <property type="protein sequence ID" value="MFC7273413.1"/>
    <property type="molecule type" value="Genomic_DNA"/>
</dbReference>
<evidence type="ECO:0000313" key="1">
    <source>
        <dbReference type="EMBL" id="MFC7273413.1"/>
    </source>
</evidence>
<gene>
    <name evidence="1" type="ORF">ACFQS1_05420</name>
</gene>